<evidence type="ECO:0000256" key="1">
    <source>
        <dbReference type="ARBA" id="ARBA00023015"/>
    </source>
</evidence>
<dbReference type="Pfam" id="PF01614">
    <property type="entry name" value="IclR_C"/>
    <property type="match status" value="1"/>
</dbReference>
<reference evidence="6 7" key="1">
    <citation type="submission" date="2016-11" db="EMBL/GenBank/DDBJ databases">
        <authorList>
            <person name="Jaros S."/>
            <person name="Januszkiewicz K."/>
            <person name="Wedrychowicz H."/>
        </authorList>
    </citation>
    <scope>NUCLEOTIDE SEQUENCE [LARGE SCALE GENOMIC DNA]</scope>
    <source>
        <strain evidence="6 7">ATCC 23634</strain>
    </source>
</reference>
<dbReference type="STRING" id="665118.SAMN02983003_0388"/>
<dbReference type="PANTHER" id="PTHR30136">
    <property type="entry name" value="HELIX-TURN-HELIX TRANSCRIPTIONAL REGULATOR, ICLR FAMILY"/>
    <property type="match status" value="1"/>
</dbReference>
<dbReference type="InterPro" id="IPR029016">
    <property type="entry name" value="GAF-like_dom_sf"/>
</dbReference>
<keyword evidence="7" id="KW-1185">Reference proteome</keyword>
<dbReference type="Gene3D" id="1.10.10.10">
    <property type="entry name" value="Winged helix-like DNA-binding domain superfamily/Winged helix DNA-binding domain"/>
    <property type="match status" value="1"/>
</dbReference>
<dbReference type="Pfam" id="PF09339">
    <property type="entry name" value="HTH_IclR"/>
    <property type="match status" value="1"/>
</dbReference>
<dbReference type="SMART" id="SM00346">
    <property type="entry name" value="HTH_ICLR"/>
    <property type="match status" value="1"/>
</dbReference>
<keyword evidence="1" id="KW-0805">Transcription regulation</keyword>
<dbReference type="AlphaFoldDB" id="A0A1K2HT49"/>
<dbReference type="Proteomes" id="UP000183447">
    <property type="component" value="Unassembled WGS sequence"/>
</dbReference>
<name>A0A1K2HT49_9HYPH</name>
<proteinExistence type="predicted"/>
<dbReference type="InterPro" id="IPR036390">
    <property type="entry name" value="WH_DNA-bd_sf"/>
</dbReference>
<dbReference type="GO" id="GO:0003677">
    <property type="term" value="F:DNA binding"/>
    <property type="evidence" value="ECO:0007669"/>
    <property type="project" value="UniProtKB-KW"/>
</dbReference>
<sequence length="304" mass="31735">MTTSDTKDAGEAGRSVKSAERVLDLLETIGTMPGGASFSGLSSELAIPKSSLHALLAVLLNRGYVDLDPVARRYSLGIRAWETGQAYQRHHSVIGLAEPVLAGIVARVNETAQLARLVGAENVYLVKVDSTHPLRLQSEVGTRLSAHATGVGKALLAQLGNEEVKARFPGPDLPVYTANTHGSTQALLAELAETRLRGFAIDNEEYTPGVFCVAVPVHAGQDRASNAISVSVPVSRATVPALSEALSLVAQGSLSISQRSGSRRADPRLSALADPATAAEAIAALVESGRYRLGFATGAGQAVR</sequence>
<accession>A0A1K2HT49</accession>
<dbReference type="InterPro" id="IPR014757">
    <property type="entry name" value="Tscrpt_reg_IclR_C"/>
</dbReference>
<dbReference type="FunFam" id="1.10.10.10:FF:000056">
    <property type="entry name" value="IclR family transcriptional regulator"/>
    <property type="match status" value="1"/>
</dbReference>
<evidence type="ECO:0000256" key="3">
    <source>
        <dbReference type="ARBA" id="ARBA00023163"/>
    </source>
</evidence>
<dbReference type="InterPro" id="IPR050707">
    <property type="entry name" value="HTH_MetabolicPath_Reg"/>
</dbReference>
<evidence type="ECO:0000313" key="6">
    <source>
        <dbReference type="EMBL" id="SFZ81235.1"/>
    </source>
</evidence>
<keyword evidence="3" id="KW-0804">Transcription</keyword>
<dbReference type="OrthoDB" id="8438735at2"/>
<dbReference type="SUPFAM" id="SSF55781">
    <property type="entry name" value="GAF domain-like"/>
    <property type="match status" value="1"/>
</dbReference>
<dbReference type="Gene3D" id="3.30.450.40">
    <property type="match status" value="1"/>
</dbReference>
<gene>
    <name evidence="6" type="ORF">SAMN02983003_0388</name>
</gene>
<evidence type="ECO:0000313" key="7">
    <source>
        <dbReference type="Proteomes" id="UP000183447"/>
    </source>
</evidence>
<dbReference type="PANTHER" id="PTHR30136:SF24">
    <property type="entry name" value="HTH-TYPE TRANSCRIPTIONAL REPRESSOR ALLR"/>
    <property type="match status" value="1"/>
</dbReference>
<dbReference type="PROSITE" id="PS51078">
    <property type="entry name" value="ICLR_ED"/>
    <property type="match status" value="1"/>
</dbReference>
<evidence type="ECO:0000259" key="5">
    <source>
        <dbReference type="PROSITE" id="PS51078"/>
    </source>
</evidence>
<dbReference type="InterPro" id="IPR036388">
    <property type="entry name" value="WH-like_DNA-bd_sf"/>
</dbReference>
<dbReference type="PROSITE" id="PS51077">
    <property type="entry name" value="HTH_ICLR"/>
    <property type="match status" value="1"/>
</dbReference>
<dbReference type="RefSeq" id="WP_072338720.1">
    <property type="nucleotide sequence ID" value="NZ_FPKU01000001.1"/>
</dbReference>
<evidence type="ECO:0000256" key="2">
    <source>
        <dbReference type="ARBA" id="ARBA00023125"/>
    </source>
</evidence>
<feature type="domain" description="HTH iclR-type" evidence="4">
    <location>
        <begin position="16"/>
        <end position="78"/>
    </location>
</feature>
<dbReference type="SUPFAM" id="SSF46785">
    <property type="entry name" value="Winged helix' DNA-binding domain"/>
    <property type="match status" value="1"/>
</dbReference>
<protein>
    <submittedName>
        <fullName evidence="6">Transcriptional regulator, IclR family</fullName>
    </submittedName>
</protein>
<evidence type="ECO:0000259" key="4">
    <source>
        <dbReference type="PROSITE" id="PS51077"/>
    </source>
</evidence>
<dbReference type="InterPro" id="IPR005471">
    <property type="entry name" value="Tscrpt_reg_IclR_N"/>
</dbReference>
<dbReference type="EMBL" id="FPKU01000001">
    <property type="protein sequence ID" value="SFZ81235.1"/>
    <property type="molecule type" value="Genomic_DNA"/>
</dbReference>
<feature type="domain" description="IclR-ED" evidence="5">
    <location>
        <begin position="79"/>
        <end position="262"/>
    </location>
</feature>
<keyword evidence="2" id="KW-0238">DNA-binding</keyword>
<dbReference type="GO" id="GO:0003700">
    <property type="term" value="F:DNA-binding transcription factor activity"/>
    <property type="evidence" value="ECO:0007669"/>
    <property type="project" value="TreeGrafter"/>
</dbReference>
<organism evidence="6 7">
    <name type="scientific">Devosia enhydra</name>
    <dbReference type="NCBI Taxonomy" id="665118"/>
    <lineage>
        <taxon>Bacteria</taxon>
        <taxon>Pseudomonadati</taxon>
        <taxon>Pseudomonadota</taxon>
        <taxon>Alphaproteobacteria</taxon>
        <taxon>Hyphomicrobiales</taxon>
        <taxon>Devosiaceae</taxon>
        <taxon>Devosia</taxon>
    </lineage>
</organism>
<dbReference type="GO" id="GO:0045892">
    <property type="term" value="P:negative regulation of DNA-templated transcription"/>
    <property type="evidence" value="ECO:0007669"/>
    <property type="project" value="TreeGrafter"/>
</dbReference>